<organism evidence="4 5">
    <name type="scientific">Hyaloscypha bicolor E</name>
    <dbReference type="NCBI Taxonomy" id="1095630"/>
    <lineage>
        <taxon>Eukaryota</taxon>
        <taxon>Fungi</taxon>
        <taxon>Dikarya</taxon>
        <taxon>Ascomycota</taxon>
        <taxon>Pezizomycotina</taxon>
        <taxon>Leotiomycetes</taxon>
        <taxon>Helotiales</taxon>
        <taxon>Hyaloscyphaceae</taxon>
        <taxon>Hyaloscypha</taxon>
        <taxon>Hyaloscypha bicolor</taxon>
    </lineage>
</organism>
<accession>A0A2J6SIS8</accession>
<keyword evidence="5" id="KW-1185">Reference proteome</keyword>
<dbReference type="EMBL" id="KZ613913">
    <property type="protein sequence ID" value="PMD50669.1"/>
    <property type="molecule type" value="Genomic_DNA"/>
</dbReference>
<keyword evidence="2" id="KW-0521">NADP</keyword>
<name>A0A2J6SIS8_9HELO</name>
<dbReference type="Proteomes" id="UP000235371">
    <property type="component" value="Unassembled WGS sequence"/>
</dbReference>
<dbReference type="InterPro" id="IPR036291">
    <property type="entry name" value="NAD(P)-bd_dom_sf"/>
</dbReference>
<gene>
    <name evidence="4" type="ORF">K444DRAFT_657543</name>
</gene>
<dbReference type="STRING" id="1095630.A0A2J6SIS8"/>
<feature type="domain" description="NmrA-like" evidence="3">
    <location>
        <begin position="25"/>
        <end position="228"/>
    </location>
</feature>
<dbReference type="AlphaFoldDB" id="A0A2J6SIS8"/>
<dbReference type="PANTHER" id="PTHR42748:SF14">
    <property type="entry name" value="SNOAL-LIKE DOMAIN-CONTAINING PROTEIN"/>
    <property type="match status" value="1"/>
</dbReference>
<dbReference type="Pfam" id="PF05368">
    <property type="entry name" value="NmrA"/>
    <property type="match status" value="1"/>
</dbReference>
<protein>
    <submittedName>
        <fullName evidence="4">NmrA family protein</fullName>
    </submittedName>
</protein>
<proteinExistence type="inferred from homology"/>
<dbReference type="GO" id="GO:0005634">
    <property type="term" value="C:nucleus"/>
    <property type="evidence" value="ECO:0007669"/>
    <property type="project" value="TreeGrafter"/>
</dbReference>
<reference evidence="4 5" key="1">
    <citation type="submission" date="2016-04" db="EMBL/GenBank/DDBJ databases">
        <title>A degradative enzymes factory behind the ericoid mycorrhizal symbiosis.</title>
        <authorList>
            <consortium name="DOE Joint Genome Institute"/>
            <person name="Martino E."/>
            <person name="Morin E."/>
            <person name="Grelet G."/>
            <person name="Kuo A."/>
            <person name="Kohler A."/>
            <person name="Daghino S."/>
            <person name="Barry K."/>
            <person name="Choi C."/>
            <person name="Cichocki N."/>
            <person name="Clum A."/>
            <person name="Copeland A."/>
            <person name="Hainaut M."/>
            <person name="Haridas S."/>
            <person name="Labutti K."/>
            <person name="Lindquist E."/>
            <person name="Lipzen A."/>
            <person name="Khouja H.-R."/>
            <person name="Murat C."/>
            <person name="Ohm R."/>
            <person name="Olson A."/>
            <person name="Spatafora J."/>
            <person name="Veneault-Fourrey C."/>
            <person name="Henrissat B."/>
            <person name="Grigoriev I."/>
            <person name="Martin F."/>
            <person name="Perotto S."/>
        </authorList>
    </citation>
    <scope>NUCLEOTIDE SEQUENCE [LARGE SCALE GENOMIC DNA]</scope>
    <source>
        <strain evidence="4 5">E</strain>
    </source>
</reference>
<dbReference type="InParanoid" id="A0A2J6SIS8"/>
<dbReference type="Gene3D" id="3.40.50.720">
    <property type="entry name" value="NAD(P)-binding Rossmann-like Domain"/>
    <property type="match status" value="1"/>
</dbReference>
<evidence type="ECO:0000313" key="4">
    <source>
        <dbReference type="EMBL" id="PMD50669.1"/>
    </source>
</evidence>
<evidence type="ECO:0000313" key="5">
    <source>
        <dbReference type="Proteomes" id="UP000235371"/>
    </source>
</evidence>
<dbReference type="PANTHER" id="PTHR42748">
    <property type="entry name" value="NITROGEN METABOLITE REPRESSION PROTEIN NMRA FAMILY MEMBER"/>
    <property type="match status" value="1"/>
</dbReference>
<dbReference type="InterPro" id="IPR008030">
    <property type="entry name" value="NmrA-like"/>
</dbReference>
<dbReference type="RefSeq" id="XP_024727573.1">
    <property type="nucleotide sequence ID" value="XM_024886169.1"/>
</dbReference>
<dbReference type="GeneID" id="36594246"/>
<dbReference type="SUPFAM" id="SSF51735">
    <property type="entry name" value="NAD(P)-binding Rossmann-fold domains"/>
    <property type="match status" value="1"/>
</dbReference>
<comment type="similarity">
    <text evidence="1">Belongs to the NmrA-type oxidoreductase family.</text>
</comment>
<sequence length="318" mass="35468">MSTPKQTVLLIGGTGAQGVPIVKALIPGDSYNETSLHSAFEGIDIAFVNLNGFAIGEKAEIYWGIRIFELAREHRVQHFIWGSLASSYKASGYQARFRTGHFDGKAKVADWISAQEIGERGMRWSVLTSCMYLETFAEMLAPAHETIDGGEVVVFKAPVGGGTPPFIYLEDLGKYARWMIENPQRSSGLNLRIATANVGWEEVARSFTEVTGKKAIFRDLSLDEYFASGIFGPADRKVGHSVGHDDDTLQTYRENFSGFWNTWREDVLKRTEKDFELMDEILPERVSSVGEWMRLTGYNGEKSNVLKDYADAGGKKPQ</sequence>
<evidence type="ECO:0000259" key="3">
    <source>
        <dbReference type="Pfam" id="PF05368"/>
    </source>
</evidence>
<evidence type="ECO:0000256" key="1">
    <source>
        <dbReference type="ARBA" id="ARBA00006328"/>
    </source>
</evidence>
<evidence type="ECO:0000256" key="2">
    <source>
        <dbReference type="ARBA" id="ARBA00022857"/>
    </source>
</evidence>
<dbReference type="InterPro" id="IPR051164">
    <property type="entry name" value="NmrA-like_oxidored"/>
</dbReference>
<dbReference type="OrthoDB" id="300709at2759"/>